<sequence length="2067" mass="233036">MEIEMEARVKALSYKVKGMSRESPSQKASHVLDSDLRSHWSTATNTKEWILLELDEPCLLSHIRIYNKSVLEWEIAVGLRYKPDAFVKVRPRCEAPRRDMIYPMNYTPCRYVRISCLRGNPIAIFFIQLIGVQVAGLEPEFLPVVNHLLPNIISHKQDAHDMHLQLLQDITNRLLVFLPQLEADLTSFLDAPEQNLCFLAMLAGPLYPILHIVNERETARCSGNISDLDVLKSNQPSSSLTVSSNFEPRKSRSSSSFVTSTSSSMVFRPDVIFVLLRKTYKESDLGTVCRMVSRILHKLIEPVAVPETSTTASDVTSVMDETSKSELSNPVPLLDYSSLLGEEFQIPHDHWDSSILSVLDIGAVEEGILHVLYACVSQPLLCRKLAESSSEFWSALPLVQALLPALRPSVSSLGDNFDDSFSPWKQTFVQQALSQIVATSSSTLYHPLLHACAGYLSSFSPSHAKAACILIDLCLSVLAPWMAQVIAKVDLAVELLEDLLGTIQGARHSLAQARAALKYIVLALSGHMDDILGKYKEVKHRILFLLEMLEPFIDPAIYAPKSTIAFGDVSFPFLEKQEQNCVTALNVIRTAVQKPAVLPSLEFEWRRGSVAPSVLLSILEPHMQLPPEIDLCKSCVSKSHEHETSTASSHASLVRQGGDSSKSNNQDEVDVSDTGVKMDIFEDLSLFFAPQELQTIVLTNVSSGPNKHILDSNHKDAKSELNYVINKKIADQLPNGLVLDCGFIAEYFNLQADYFQLINYRDCELRASEFQRLALDLHSENEIAVEGHDAAIDALLLAAECYVNPFFMMSFRSSPKVIPVNIGDNKKGKKYEISELRNACKKNSCHLETIALLEKKRDKIVLQLLLEAAELDRKFQRTSDYYTEGIVQQVIKLSPLDVQSTDAITLVRQNQALLCSFLIQRLKKEQHSMHEILMHCLVFLLHSATQLYCAPEEVIDIILESAEHLNGMLTSLYHQLKEGNLQLDPEKIHGVQRRWMLLQRLVIASSGREGSDFVVNINNGFRCGNLILPSAWMHRISTFSCSASPLVRFLGWMAISRNAKQYIEERLFLASDLSQLTQLLSIFADELAVIDYVIDKKYEDDKIEQSGIRQDMPIHQSSKAADQHGDQSFHVIYPDLSKFFPNLRKHFESFGENILEAVGLHNVHLKGYVAKNAKTIILYILEAIIIEHMEAMVPEIPRVVQVLKNESQDLTAGKDCSRALTIFILASVFGDLSFQRRREILQSLILWVDFTSFEPTTSFHDYLCAFQTVLESCKILLVKTLRVFGVCQLQMPHVSDNSTGTLYDSRTENHSWFLSDVFHNSCEPKISEELESNIFDDITSKQKDCNLSVEEIEDFSNDLENLIAKLNPNIELCWNLHHQLAKKLTITSAQCLMYSRCLSSIVLQVQNTRENESEKSSVFKPVDWFLVHWRIGLEALAEVIMKLQESHCWEVASLMLDCLLGVPCCFPLDNVINIICSVIKSFSCCAPKISWRLKSDKWFSMLFARGFHNLHESDGHLADLFVTLLGHPEPEQRFVVLQHLGRLVGQDMHGEAVLQSNTIIYKLLSPDLVLSVPESFLSLVVSSTWDQVVLLASSDSLLPLKIHALALLVGYMPYAGRQQLQSFLAAADSVLHVLGKVTHPTCEGPLLRLSLALIAGACLYSPAEDISLISQDIWRNIETIGLSRTEGKLGGLEKNACEVLCRLRNEGDEAKENLKEVLSTISTKQVDPDFGSTRESILQVLANLTSVQSCFDMFSKKIDQEAMELEEAEMELEILQKEHAVQESSKDSKEDRNNPWITASVKEDNRLQEIKDRIRSLEKSKLQEDIVLRRQKKVLIRRTRQKYLEEAAIREEELRRELDREKAAEAEKEIERQRLLELECAKTRELRHNLDMEKERQTQRELRRELEQAESGIRSSRRDFPSSTHGSRVRDRYRERENGRSSNEGSARTNAGSLQPDTATSSSMATPAIVLSGSRPFSGQPPTILQSRDRQDDCGSSYEENFEGSKDSGDTGSVGDPDSMTAFDGQSVGFGSAQRHGSRGSKSRQVMERREGRERDGRREGKWERKH</sequence>
<evidence type="ECO:0000313" key="4">
    <source>
        <dbReference type="Proteomes" id="UP001141253"/>
    </source>
</evidence>
<feature type="compositionally biased region" description="Basic and acidic residues" evidence="2">
    <location>
        <begin position="1928"/>
        <end position="1939"/>
    </location>
</feature>
<dbReference type="EMBL" id="JAPFFI010000015">
    <property type="protein sequence ID" value="KAJ6360322.1"/>
    <property type="molecule type" value="Genomic_DNA"/>
</dbReference>
<proteinExistence type="predicted"/>
<dbReference type="Proteomes" id="UP001141253">
    <property type="component" value="Chromosome 13"/>
</dbReference>
<feature type="compositionally biased region" description="Basic and acidic residues" evidence="2">
    <location>
        <begin position="2045"/>
        <end position="2067"/>
    </location>
</feature>
<keyword evidence="1" id="KW-0175">Coiled coil</keyword>
<feature type="compositionally biased region" description="Polar residues" evidence="2">
    <location>
        <begin position="1975"/>
        <end position="1986"/>
    </location>
</feature>
<dbReference type="PANTHER" id="PTHR35833">
    <property type="entry name" value="GALACTOSE-BINDING DOMAIN-LIKE, ARMADILLO-TYPE FOLD PROTEIN-RELATED"/>
    <property type="match status" value="1"/>
</dbReference>
<dbReference type="PANTHER" id="PTHR35833:SF1">
    <property type="entry name" value="GALACTOSE-BINDING DOMAIN-CONTAINING PROTEIN"/>
    <property type="match status" value="1"/>
</dbReference>
<feature type="compositionally biased region" description="Polar residues" evidence="2">
    <location>
        <begin position="235"/>
        <end position="246"/>
    </location>
</feature>
<name>A0ABQ9AWC9_9ROSI</name>
<dbReference type="SUPFAM" id="SSF49785">
    <property type="entry name" value="Galactose-binding domain-like"/>
    <property type="match status" value="1"/>
</dbReference>
<feature type="region of interest" description="Disordered" evidence="2">
    <location>
        <begin position="643"/>
        <end position="669"/>
    </location>
</feature>
<protein>
    <submittedName>
        <fullName evidence="3">Uncharacterized protein</fullName>
    </submittedName>
</protein>
<evidence type="ECO:0000256" key="2">
    <source>
        <dbReference type="SAM" id="MobiDB-lite"/>
    </source>
</evidence>
<dbReference type="Gene3D" id="2.60.120.260">
    <property type="entry name" value="Galactose-binding domain-like"/>
    <property type="match status" value="1"/>
</dbReference>
<feature type="region of interest" description="Disordered" evidence="2">
    <location>
        <begin position="1889"/>
        <end position="2067"/>
    </location>
</feature>
<gene>
    <name evidence="3" type="ORF">OIU77_004346</name>
</gene>
<reference evidence="3" key="1">
    <citation type="submission" date="2022-10" db="EMBL/GenBank/DDBJ databases">
        <authorList>
            <person name="Hyden B.L."/>
            <person name="Feng K."/>
            <person name="Yates T."/>
            <person name="Jawdy S."/>
            <person name="Smart L.B."/>
            <person name="Muchero W."/>
        </authorList>
    </citation>
    <scope>NUCLEOTIDE SEQUENCE</scope>
    <source>
        <tissue evidence="3">Shoot tip</tissue>
    </source>
</reference>
<feature type="region of interest" description="Disordered" evidence="2">
    <location>
        <begin position="235"/>
        <end position="257"/>
    </location>
</feature>
<dbReference type="InterPro" id="IPR008979">
    <property type="entry name" value="Galactose-bd-like_sf"/>
</dbReference>
<feature type="compositionally biased region" description="Polar residues" evidence="2">
    <location>
        <begin position="1940"/>
        <end position="1965"/>
    </location>
</feature>
<evidence type="ECO:0000313" key="3">
    <source>
        <dbReference type="EMBL" id="KAJ6360322.1"/>
    </source>
</evidence>
<accession>A0ABQ9AWC9</accession>
<reference evidence="3" key="2">
    <citation type="journal article" date="2023" name="Int. J. Mol. Sci.">
        <title>De Novo Assembly and Annotation of 11 Diverse Shrub Willow (Salix) Genomes Reveals Novel Gene Organization in Sex-Linked Regions.</title>
        <authorList>
            <person name="Hyden B."/>
            <person name="Feng K."/>
            <person name="Yates T.B."/>
            <person name="Jawdy S."/>
            <person name="Cereghino C."/>
            <person name="Smart L.B."/>
            <person name="Muchero W."/>
        </authorList>
    </citation>
    <scope>NUCLEOTIDE SEQUENCE</scope>
    <source>
        <tissue evidence="3">Shoot tip</tissue>
    </source>
</reference>
<feature type="coiled-coil region" evidence="1">
    <location>
        <begin position="1751"/>
        <end position="1820"/>
    </location>
</feature>
<comment type="caution">
    <text evidence="3">The sequence shown here is derived from an EMBL/GenBank/DDBJ whole genome shotgun (WGS) entry which is preliminary data.</text>
</comment>
<keyword evidence="4" id="KW-1185">Reference proteome</keyword>
<feature type="compositionally biased region" description="Basic and acidic residues" evidence="2">
    <location>
        <begin position="1889"/>
        <end position="1907"/>
    </location>
</feature>
<evidence type="ECO:0000256" key="1">
    <source>
        <dbReference type="SAM" id="Coils"/>
    </source>
</evidence>
<organism evidence="3 4">
    <name type="scientific">Salix suchowensis</name>
    <dbReference type="NCBI Taxonomy" id="1278906"/>
    <lineage>
        <taxon>Eukaryota</taxon>
        <taxon>Viridiplantae</taxon>
        <taxon>Streptophyta</taxon>
        <taxon>Embryophyta</taxon>
        <taxon>Tracheophyta</taxon>
        <taxon>Spermatophyta</taxon>
        <taxon>Magnoliopsida</taxon>
        <taxon>eudicotyledons</taxon>
        <taxon>Gunneridae</taxon>
        <taxon>Pentapetalae</taxon>
        <taxon>rosids</taxon>
        <taxon>fabids</taxon>
        <taxon>Malpighiales</taxon>
        <taxon>Salicaceae</taxon>
        <taxon>Saliceae</taxon>
        <taxon>Salix</taxon>
    </lineage>
</organism>